<evidence type="ECO:0000313" key="2">
    <source>
        <dbReference type="Proteomes" id="UP000034539"/>
    </source>
</evidence>
<dbReference type="EMBL" id="LBXN01000011">
    <property type="protein sequence ID" value="KKR33831.1"/>
    <property type="molecule type" value="Genomic_DNA"/>
</dbReference>
<dbReference type="Proteomes" id="UP000034539">
    <property type="component" value="Unassembled WGS sequence"/>
</dbReference>
<organism evidence="1 2">
    <name type="scientific">Candidatus Gottesmanbacteria bacterium GW2011_GWC2_39_8</name>
    <dbReference type="NCBI Taxonomy" id="1618450"/>
    <lineage>
        <taxon>Bacteria</taxon>
        <taxon>Candidatus Gottesmaniibacteriota</taxon>
    </lineage>
</organism>
<comment type="caution">
    <text evidence="1">The sequence shown here is derived from an EMBL/GenBank/DDBJ whole genome shotgun (WGS) entry which is preliminary data.</text>
</comment>
<accession>A0A0G0Q922</accession>
<proteinExistence type="predicted"/>
<evidence type="ECO:0000313" key="1">
    <source>
        <dbReference type="EMBL" id="KKR33831.1"/>
    </source>
</evidence>
<protein>
    <submittedName>
        <fullName evidence="1">Uncharacterized protein</fullName>
    </submittedName>
</protein>
<gene>
    <name evidence="1" type="ORF">UT63_C0011G0013</name>
</gene>
<name>A0A0G0Q922_9BACT</name>
<sequence length="281" mass="33416">MNAHPQNRLMLDNFIKTINQYFKANTSSLRDISVQNKEITLIKKGIEIFTKFFTQEQKDDFMRKIDSNLQYLNGINHYKDTKNKEEIIGYLDKYVCKLSLKNGLKIFIGRDAYLIYLFYKRQARKKGNDDYSFLRYSRPYLFGNSNGEGYFKLIELLYKNKFKEDKYSQFLTNFKNNLKNENGFYENIRNKTLHMIKTEKVIQKLNQYKKFTVVDSGIQAGLALPMSIVLEEEGYKGSFSLFSCYKWVHRLFINKVFTDNLFILDKLEHESLKSFNQNFGN</sequence>
<reference evidence="1 2" key="1">
    <citation type="journal article" date="2015" name="Nature">
        <title>rRNA introns, odd ribosomes, and small enigmatic genomes across a large radiation of phyla.</title>
        <authorList>
            <person name="Brown C.T."/>
            <person name="Hug L.A."/>
            <person name="Thomas B.C."/>
            <person name="Sharon I."/>
            <person name="Castelle C.J."/>
            <person name="Singh A."/>
            <person name="Wilkins M.J."/>
            <person name="Williams K.H."/>
            <person name="Banfield J.F."/>
        </authorList>
    </citation>
    <scope>NUCLEOTIDE SEQUENCE [LARGE SCALE GENOMIC DNA]</scope>
</reference>
<dbReference type="AlphaFoldDB" id="A0A0G0Q922"/>